<feature type="compositionally biased region" description="Polar residues" evidence="2">
    <location>
        <begin position="61"/>
        <end position="70"/>
    </location>
</feature>
<protein>
    <submittedName>
        <fullName evidence="3">Uncharacterized protein</fullName>
    </submittedName>
</protein>
<evidence type="ECO:0000256" key="2">
    <source>
        <dbReference type="SAM" id="MobiDB-lite"/>
    </source>
</evidence>
<dbReference type="Gramene" id="GBG81218">
    <property type="protein sequence ID" value="GBG81218"/>
    <property type="gene ID" value="CBR_g31890"/>
</dbReference>
<gene>
    <name evidence="3" type="ORF">CBR_g31890</name>
</gene>
<feature type="coiled-coil region" evidence="1">
    <location>
        <begin position="106"/>
        <end position="133"/>
    </location>
</feature>
<proteinExistence type="predicted"/>
<sequence length="239" mass="26964">MLAEQEKMRVQLEEAVSTRQRLEQIEKEMREVNMARDDAKAEAERWQQEALRPGNKRGCISLTTPASRTSVRPPAGTLGKSPAIIDYKSMVEMHRMEVETIEVNARRKAEQELERMKEKMLSMEKQKEKGRETPRSNLRIRMEEVAVEKVTEHNLPITSASKVTDKEAFIRDNHKTLKLLTKDGLTAICEKEGVKYAGVKQTVEDIIARRVAVAFPEAKKAVVDVSEDLADAGGDSSTS</sequence>
<keyword evidence="4" id="KW-1185">Reference proteome</keyword>
<comment type="caution">
    <text evidence="3">The sequence shown here is derived from an EMBL/GenBank/DDBJ whole genome shotgun (WGS) entry which is preliminary data.</text>
</comment>
<feature type="region of interest" description="Disordered" evidence="2">
    <location>
        <begin position="55"/>
        <end position="77"/>
    </location>
</feature>
<dbReference type="AlphaFoldDB" id="A0A388LFY7"/>
<keyword evidence="1" id="KW-0175">Coiled coil</keyword>
<dbReference type="Proteomes" id="UP000265515">
    <property type="component" value="Unassembled WGS sequence"/>
</dbReference>
<name>A0A388LFY7_CHABU</name>
<organism evidence="3 4">
    <name type="scientific">Chara braunii</name>
    <name type="common">Braun's stonewort</name>
    <dbReference type="NCBI Taxonomy" id="69332"/>
    <lineage>
        <taxon>Eukaryota</taxon>
        <taxon>Viridiplantae</taxon>
        <taxon>Streptophyta</taxon>
        <taxon>Charophyceae</taxon>
        <taxon>Charales</taxon>
        <taxon>Characeae</taxon>
        <taxon>Chara</taxon>
    </lineage>
</organism>
<accession>A0A388LFY7</accession>
<evidence type="ECO:0000256" key="1">
    <source>
        <dbReference type="SAM" id="Coils"/>
    </source>
</evidence>
<evidence type="ECO:0000313" key="3">
    <source>
        <dbReference type="EMBL" id="GBG81218.1"/>
    </source>
</evidence>
<feature type="coiled-coil region" evidence="1">
    <location>
        <begin position="8"/>
        <end position="49"/>
    </location>
</feature>
<evidence type="ECO:0000313" key="4">
    <source>
        <dbReference type="Proteomes" id="UP000265515"/>
    </source>
</evidence>
<reference evidence="3 4" key="1">
    <citation type="journal article" date="2018" name="Cell">
        <title>The Chara Genome: Secondary Complexity and Implications for Plant Terrestrialization.</title>
        <authorList>
            <person name="Nishiyama T."/>
            <person name="Sakayama H."/>
            <person name="Vries J.D."/>
            <person name="Buschmann H."/>
            <person name="Saint-Marcoux D."/>
            <person name="Ullrich K.K."/>
            <person name="Haas F.B."/>
            <person name="Vanderstraeten L."/>
            <person name="Becker D."/>
            <person name="Lang D."/>
            <person name="Vosolsobe S."/>
            <person name="Rombauts S."/>
            <person name="Wilhelmsson P.K.I."/>
            <person name="Janitza P."/>
            <person name="Kern R."/>
            <person name="Heyl A."/>
            <person name="Rumpler F."/>
            <person name="Villalobos L.I.A.C."/>
            <person name="Clay J.M."/>
            <person name="Skokan R."/>
            <person name="Toyoda A."/>
            <person name="Suzuki Y."/>
            <person name="Kagoshima H."/>
            <person name="Schijlen E."/>
            <person name="Tajeshwar N."/>
            <person name="Catarino B."/>
            <person name="Hetherington A.J."/>
            <person name="Saltykova A."/>
            <person name="Bonnot C."/>
            <person name="Breuninger H."/>
            <person name="Symeonidi A."/>
            <person name="Radhakrishnan G.V."/>
            <person name="Van Nieuwerburgh F."/>
            <person name="Deforce D."/>
            <person name="Chang C."/>
            <person name="Karol K.G."/>
            <person name="Hedrich R."/>
            <person name="Ulvskov P."/>
            <person name="Glockner G."/>
            <person name="Delwiche C.F."/>
            <person name="Petrasek J."/>
            <person name="Van de Peer Y."/>
            <person name="Friml J."/>
            <person name="Beilby M."/>
            <person name="Dolan L."/>
            <person name="Kohara Y."/>
            <person name="Sugano S."/>
            <person name="Fujiyama A."/>
            <person name="Delaux P.-M."/>
            <person name="Quint M."/>
            <person name="TheiBen G."/>
            <person name="Hagemann M."/>
            <person name="Harholt J."/>
            <person name="Dunand C."/>
            <person name="Zachgo S."/>
            <person name="Langdale J."/>
            <person name="Maumus F."/>
            <person name="Straeten D.V.D."/>
            <person name="Gould S.B."/>
            <person name="Rensing S.A."/>
        </authorList>
    </citation>
    <scope>NUCLEOTIDE SEQUENCE [LARGE SCALE GENOMIC DNA]</scope>
    <source>
        <strain evidence="3 4">S276</strain>
    </source>
</reference>
<dbReference type="EMBL" id="BFEA01000368">
    <property type="protein sequence ID" value="GBG81218.1"/>
    <property type="molecule type" value="Genomic_DNA"/>
</dbReference>